<evidence type="ECO:0000256" key="3">
    <source>
        <dbReference type="ARBA" id="ARBA00011233"/>
    </source>
</evidence>
<protein>
    <submittedName>
        <fullName evidence="6">2-dehydro-3-deoxyphosphogluconate aldolase/(4S)-4-hydroxy-2-oxoglutarate aldolase</fullName>
        <ecNumber evidence="6">4.1.2.14</ecNumber>
        <ecNumber evidence="6">4.1.3.42</ecNumber>
    </submittedName>
</protein>
<dbReference type="GO" id="GO:0106009">
    <property type="term" value="F:(4S)-4-hydroxy-2-oxoglutarate aldolase activity"/>
    <property type="evidence" value="ECO:0007669"/>
    <property type="project" value="UniProtKB-EC"/>
</dbReference>
<evidence type="ECO:0000256" key="4">
    <source>
        <dbReference type="ARBA" id="ARBA00023239"/>
    </source>
</evidence>
<evidence type="ECO:0000256" key="1">
    <source>
        <dbReference type="ARBA" id="ARBA00004761"/>
    </source>
</evidence>
<dbReference type="SUPFAM" id="SSF51569">
    <property type="entry name" value="Aldolase"/>
    <property type="match status" value="1"/>
</dbReference>
<dbReference type="AlphaFoldDB" id="A0A7W5P7T4"/>
<dbReference type="Pfam" id="PF01081">
    <property type="entry name" value="Aldolase"/>
    <property type="match status" value="1"/>
</dbReference>
<dbReference type="PANTHER" id="PTHR30246:SF1">
    <property type="entry name" value="2-DEHYDRO-3-DEOXY-6-PHOSPHOGALACTONATE ALDOLASE-RELATED"/>
    <property type="match status" value="1"/>
</dbReference>
<name>A0A7W5P7T4_9ACTN</name>
<evidence type="ECO:0000256" key="5">
    <source>
        <dbReference type="ARBA" id="ARBA00023277"/>
    </source>
</evidence>
<evidence type="ECO:0000256" key="2">
    <source>
        <dbReference type="ARBA" id="ARBA00006906"/>
    </source>
</evidence>
<keyword evidence="5" id="KW-0119">Carbohydrate metabolism</keyword>
<dbReference type="EC" id="4.1.3.42" evidence="6"/>
<dbReference type="Gene3D" id="3.20.20.70">
    <property type="entry name" value="Aldolase class I"/>
    <property type="match status" value="1"/>
</dbReference>
<dbReference type="EC" id="4.1.2.14" evidence="6"/>
<comment type="similarity">
    <text evidence="2">Belongs to the KHG/KDPG aldolase family.</text>
</comment>
<proteinExistence type="inferred from homology"/>
<dbReference type="EMBL" id="JACHZG010000001">
    <property type="protein sequence ID" value="MBB3327216.1"/>
    <property type="molecule type" value="Genomic_DNA"/>
</dbReference>
<dbReference type="GO" id="GO:0008675">
    <property type="term" value="F:2-dehydro-3-deoxy-phosphogluconate aldolase activity"/>
    <property type="evidence" value="ECO:0007669"/>
    <property type="project" value="UniProtKB-EC"/>
</dbReference>
<dbReference type="PANTHER" id="PTHR30246">
    <property type="entry name" value="2-KETO-3-DEOXY-6-PHOSPHOGLUCONATE ALDOLASE"/>
    <property type="match status" value="1"/>
</dbReference>
<dbReference type="InterPro" id="IPR013785">
    <property type="entry name" value="Aldolase_TIM"/>
</dbReference>
<reference evidence="6 7" key="1">
    <citation type="submission" date="2020-08" db="EMBL/GenBank/DDBJ databases">
        <title>Sequencing the genomes of 1000 actinobacteria strains.</title>
        <authorList>
            <person name="Klenk H.-P."/>
        </authorList>
    </citation>
    <scope>NUCLEOTIDE SEQUENCE [LARGE SCALE GENOMIC DNA]</scope>
    <source>
        <strain evidence="6 7">DSM 11053</strain>
    </source>
</reference>
<comment type="caution">
    <text evidence="6">The sequence shown here is derived from an EMBL/GenBank/DDBJ whole genome shotgun (WGS) entry which is preliminary data.</text>
</comment>
<sequence length="221" mass="22047">MTTPIDAADPLGALRRATVVAVLRAPDATTAIHAVDALVAGGVTGIEVTYSTPDAVAVIREVRDRYGDDVYLGAGTVLEPAQARAAVDAGAEFLVSPGTEATLAAAMLDTGVTVLSGALSPSEVMATLALGVHVVKLFPASLGGPAFLRALRGPFPHVDFVPTGGVNADNLGEWLTAGAVAVGAGGELCSAKAMAAGDWAAITATAGTFSRAAQRARQATA</sequence>
<comment type="subunit">
    <text evidence="3">Homotrimer.</text>
</comment>
<dbReference type="InterPro" id="IPR000887">
    <property type="entry name" value="Aldlse_KDPG_KHG"/>
</dbReference>
<evidence type="ECO:0000313" key="7">
    <source>
        <dbReference type="Proteomes" id="UP000565572"/>
    </source>
</evidence>
<dbReference type="PROSITE" id="PS00160">
    <property type="entry name" value="ALDOLASE_KDPG_KHG_2"/>
    <property type="match status" value="1"/>
</dbReference>
<keyword evidence="4 6" id="KW-0456">Lyase</keyword>
<dbReference type="RefSeq" id="WP_183338297.1">
    <property type="nucleotide sequence ID" value="NZ_JACHZG010000001.1"/>
</dbReference>
<dbReference type="NCBIfam" id="TIGR01182">
    <property type="entry name" value="eda"/>
    <property type="match status" value="1"/>
</dbReference>
<accession>A0A7W5P7T4</accession>
<dbReference type="InterPro" id="IPR031338">
    <property type="entry name" value="KDPG/KHG_AS_2"/>
</dbReference>
<evidence type="ECO:0000313" key="6">
    <source>
        <dbReference type="EMBL" id="MBB3327216.1"/>
    </source>
</evidence>
<comment type="pathway">
    <text evidence="1">Carbohydrate acid metabolism.</text>
</comment>
<dbReference type="Proteomes" id="UP000565572">
    <property type="component" value="Unassembled WGS sequence"/>
</dbReference>
<keyword evidence="7" id="KW-1185">Reference proteome</keyword>
<gene>
    <name evidence="6" type="ORF">FHX39_002160</name>
</gene>
<organism evidence="6 7">
    <name type="scientific">Microlunatus antarcticus</name>
    <dbReference type="NCBI Taxonomy" id="53388"/>
    <lineage>
        <taxon>Bacteria</taxon>
        <taxon>Bacillati</taxon>
        <taxon>Actinomycetota</taxon>
        <taxon>Actinomycetes</taxon>
        <taxon>Propionibacteriales</taxon>
        <taxon>Propionibacteriaceae</taxon>
        <taxon>Microlunatus</taxon>
    </lineage>
</organism>
<dbReference type="CDD" id="cd00452">
    <property type="entry name" value="KDPG_aldolase"/>
    <property type="match status" value="1"/>
</dbReference>